<evidence type="ECO:0000313" key="1">
    <source>
        <dbReference type="EMBL" id="RDX82737.1"/>
    </source>
</evidence>
<reference evidence="1" key="1">
    <citation type="submission" date="2018-05" db="EMBL/GenBank/DDBJ databases">
        <title>Draft genome of Mucuna pruriens seed.</title>
        <authorList>
            <person name="Nnadi N.E."/>
            <person name="Vos R."/>
            <person name="Hasami M.H."/>
            <person name="Devisetty U.K."/>
            <person name="Aguiy J.C."/>
        </authorList>
    </citation>
    <scope>NUCLEOTIDE SEQUENCE [LARGE SCALE GENOMIC DNA]</scope>
    <source>
        <strain evidence="1">JCA_2017</strain>
    </source>
</reference>
<dbReference type="EMBL" id="QJKJ01007567">
    <property type="protein sequence ID" value="RDX82737.1"/>
    <property type="molecule type" value="Genomic_DNA"/>
</dbReference>
<feature type="non-terminal residue" evidence="1">
    <location>
        <position position="1"/>
    </location>
</feature>
<name>A0A371FWK4_MUCPR</name>
<dbReference type="AlphaFoldDB" id="A0A371FWK4"/>
<protein>
    <submittedName>
        <fullName evidence="1">Uncharacterized protein</fullName>
    </submittedName>
</protein>
<dbReference type="Proteomes" id="UP000257109">
    <property type="component" value="Unassembled WGS sequence"/>
</dbReference>
<comment type="caution">
    <text evidence="1">The sequence shown here is derived from an EMBL/GenBank/DDBJ whole genome shotgun (WGS) entry which is preliminary data.</text>
</comment>
<proteinExistence type="predicted"/>
<gene>
    <name evidence="1" type="ORF">CR513_36438</name>
</gene>
<sequence>MSHKMNHQIRLEIYFRYKSSSFIKYVELPTRDLFMNQYYELEVQKTIHLPNLAKKIVVKSNVLVVEASIKFDFLVRQSSILNKFQTCINDTNIIKTIEELPKTINCLKKEFEMKDLGRLKLCLGLQIEYLKNEFFLCASKNLYSKGTSKVVYRQIMYIVYSNGCKILLELKKMIKNYLVLKYYIVVLSEHSFIELIIHDLIYQLQSIY</sequence>
<organism evidence="1 2">
    <name type="scientific">Mucuna pruriens</name>
    <name type="common">Velvet bean</name>
    <name type="synonym">Dolichos pruriens</name>
    <dbReference type="NCBI Taxonomy" id="157652"/>
    <lineage>
        <taxon>Eukaryota</taxon>
        <taxon>Viridiplantae</taxon>
        <taxon>Streptophyta</taxon>
        <taxon>Embryophyta</taxon>
        <taxon>Tracheophyta</taxon>
        <taxon>Spermatophyta</taxon>
        <taxon>Magnoliopsida</taxon>
        <taxon>eudicotyledons</taxon>
        <taxon>Gunneridae</taxon>
        <taxon>Pentapetalae</taxon>
        <taxon>rosids</taxon>
        <taxon>fabids</taxon>
        <taxon>Fabales</taxon>
        <taxon>Fabaceae</taxon>
        <taxon>Papilionoideae</taxon>
        <taxon>50 kb inversion clade</taxon>
        <taxon>NPAAA clade</taxon>
        <taxon>indigoferoid/millettioid clade</taxon>
        <taxon>Phaseoleae</taxon>
        <taxon>Mucuna</taxon>
    </lineage>
</organism>
<keyword evidence="2" id="KW-1185">Reference proteome</keyword>
<evidence type="ECO:0000313" key="2">
    <source>
        <dbReference type="Proteomes" id="UP000257109"/>
    </source>
</evidence>
<accession>A0A371FWK4</accession>